<dbReference type="EMBL" id="JAVDVI010000002">
    <property type="protein sequence ID" value="MDR6966840.1"/>
    <property type="molecule type" value="Genomic_DNA"/>
</dbReference>
<sequence>MKISAFSFSFILFCSFCFGQKNTFISYEISGGKDYTHVHNPTGDLNFSTTTLVVPGVNIAQEITKNIYIETGVRNGYNQTEFQDKTNENTRIVYYRNDIQVPLLLQLKLHFLKEKLNVSLSPGINYSIGFKEDNIRIYDPENQFGTIQSNFKKDYLMAEVGIAVHYNINRHIFVGARLRYDFGFNDNATIISDASSNSQFKFTSRGNSGLVGLSFGYRISNLWNKKK</sequence>
<accession>A0ABU1TLJ4</accession>
<dbReference type="Proteomes" id="UP001255185">
    <property type="component" value="Unassembled WGS sequence"/>
</dbReference>
<evidence type="ECO:0000313" key="1">
    <source>
        <dbReference type="EMBL" id="MDR6966840.1"/>
    </source>
</evidence>
<reference evidence="1 2" key="1">
    <citation type="submission" date="2023-07" db="EMBL/GenBank/DDBJ databases">
        <title>Sorghum-associated microbial communities from plants grown in Nebraska, USA.</title>
        <authorList>
            <person name="Schachtman D."/>
        </authorList>
    </citation>
    <scope>NUCLEOTIDE SEQUENCE [LARGE SCALE GENOMIC DNA]</scope>
    <source>
        <strain evidence="1 2">3773</strain>
    </source>
</reference>
<evidence type="ECO:0008006" key="3">
    <source>
        <dbReference type="Google" id="ProtNLM"/>
    </source>
</evidence>
<comment type="caution">
    <text evidence="1">The sequence shown here is derived from an EMBL/GenBank/DDBJ whole genome shotgun (WGS) entry which is preliminary data.</text>
</comment>
<gene>
    <name evidence="1" type="ORF">J2X31_000838</name>
</gene>
<protein>
    <recommendedName>
        <fullName evidence="3">Outer membrane protein beta-barrel domain-containing protein</fullName>
    </recommendedName>
</protein>
<name>A0ABU1TLJ4_9FLAO</name>
<dbReference type="RefSeq" id="WP_310024673.1">
    <property type="nucleotide sequence ID" value="NZ_JAVDVI010000002.1"/>
</dbReference>
<keyword evidence="2" id="KW-1185">Reference proteome</keyword>
<evidence type="ECO:0000313" key="2">
    <source>
        <dbReference type="Proteomes" id="UP001255185"/>
    </source>
</evidence>
<organism evidence="1 2">
    <name type="scientific">Flavobacterium arsenatis</name>
    <dbReference type="NCBI Taxonomy" id="1484332"/>
    <lineage>
        <taxon>Bacteria</taxon>
        <taxon>Pseudomonadati</taxon>
        <taxon>Bacteroidota</taxon>
        <taxon>Flavobacteriia</taxon>
        <taxon>Flavobacteriales</taxon>
        <taxon>Flavobacteriaceae</taxon>
        <taxon>Flavobacterium</taxon>
    </lineage>
</organism>
<proteinExistence type="predicted"/>
<dbReference type="Gene3D" id="2.40.160.20">
    <property type="match status" value="1"/>
</dbReference>